<evidence type="ECO:0000256" key="2">
    <source>
        <dbReference type="ARBA" id="ARBA00022475"/>
    </source>
</evidence>
<dbReference type="GO" id="GO:0022857">
    <property type="term" value="F:transmembrane transporter activity"/>
    <property type="evidence" value="ECO:0007669"/>
    <property type="project" value="TreeGrafter"/>
</dbReference>
<dbReference type="EMBL" id="CP035282">
    <property type="protein sequence ID" value="QAT60639.1"/>
    <property type="molecule type" value="Genomic_DNA"/>
</dbReference>
<dbReference type="InterPro" id="IPR050250">
    <property type="entry name" value="Macrolide_Exporter_MacB"/>
</dbReference>
<organism evidence="10 11">
    <name type="scientific">Acidilutibacter cellobiosedens</name>
    <dbReference type="NCBI Taxonomy" id="2507161"/>
    <lineage>
        <taxon>Bacteria</taxon>
        <taxon>Bacillati</taxon>
        <taxon>Bacillota</taxon>
        <taxon>Tissierellia</taxon>
        <taxon>Tissierellales</taxon>
        <taxon>Acidilutibacteraceae</taxon>
        <taxon>Acidilutibacter</taxon>
    </lineage>
</organism>
<feature type="domain" description="MacB-like periplasmic core" evidence="9">
    <location>
        <begin position="21"/>
        <end position="294"/>
    </location>
</feature>
<dbReference type="Proteomes" id="UP000287969">
    <property type="component" value="Chromosome"/>
</dbReference>
<dbReference type="InterPro" id="IPR025857">
    <property type="entry name" value="MacB_PCD"/>
</dbReference>
<keyword evidence="5 7" id="KW-0472">Membrane</keyword>
<keyword evidence="11" id="KW-1185">Reference proteome</keyword>
<proteinExistence type="inferred from homology"/>
<evidence type="ECO:0000313" key="11">
    <source>
        <dbReference type="Proteomes" id="UP000287969"/>
    </source>
</evidence>
<evidence type="ECO:0000256" key="6">
    <source>
        <dbReference type="ARBA" id="ARBA00038076"/>
    </source>
</evidence>
<dbReference type="RefSeq" id="WP_128751932.1">
    <property type="nucleotide sequence ID" value="NZ_CP035282.1"/>
</dbReference>
<evidence type="ECO:0000256" key="4">
    <source>
        <dbReference type="ARBA" id="ARBA00022989"/>
    </source>
</evidence>
<keyword evidence="2" id="KW-1003">Cell membrane</keyword>
<evidence type="ECO:0000259" key="8">
    <source>
        <dbReference type="Pfam" id="PF02687"/>
    </source>
</evidence>
<name>A0A410Q9J5_9FIRM</name>
<keyword evidence="4 7" id="KW-1133">Transmembrane helix</keyword>
<dbReference type="Pfam" id="PF12704">
    <property type="entry name" value="MacB_PCD"/>
    <property type="match status" value="1"/>
</dbReference>
<evidence type="ECO:0000313" key="10">
    <source>
        <dbReference type="EMBL" id="QAT60639.1"/>
    </source>
</evidence>
<feature type="transmembrane region" description="Helical" evidence="7">
    <location>
        <begin position="413"/>
        <end position="438"/>
    </location>
</feature>
<evidence type="ECO:0000256" key="7">
    <source>
        <dbReference type="SAM" id="Phobius"/>
    </source>
</evidence>
<protein>
    <submittedName>
        <fullName evidence="10">ABC transporter permease</fullName>
    </submittedName>
</protein>
<dbReference type="AlphaFoldDB" id="A0A410Q9J5"/>
<comment type="subcellular location">
    <subcellularLocation>
        <location evidence="1">Cell membrane</location>
        <topology evidence="1">Multi-pass membrane protein</topology>
    </subcellularLocation>
</comment>
<evidence type="ECO:0000259" key="9">
    <source>
        <dbReference type="Pfam" id="PF12704"/>
    </source>
</evidence>
<comment type="similarity">
    <text evidence="6">Belongs to the ABC-4 integral membrane protein family.</text>
</comment>
<evidence type="ECO:0000256" key="5">
    <source>
        <dbReference type="ARBA" id="ARBA00023136"/>
    </source>
</evidence>
<reference evidence="11" key="1">
    <citation type="submission" date="2019-01" db="EMBL/GenBank/DDBJ databases">
        <title>Draft genomes of a novel of Sporanaerobacter strains.</title>
        <authorList>
            <person name="Ma S."/>
        </authorList>
    </citation>
    <scope>NUCLEOTIDE SEQUENCE [LARGE SCALE GENOMIC DNA]</scope>
    <source>
        <strain evidence="11">NJN-17</strain>
    </source>
</reference>
<dbReference type="Pfam" id="PF02687">
    <property type="entry name" value="FtsX"/>
    <property type="match status" value="1"/>
</dbReference>
<feature type="domain" description="ABC3 transporter permease C-terminal" evidence="8">
    <location>
        <begin position="323"/>
        <end position="447"/>
    </location>
</feature>
<dbReference type="KEGG" id="spoa:EQM13_03130"/>
<dbReference type="PANTHER" id="PTHR30572">
    <property type="entry name" value="MEMBRANE COMPONENT OF TRANSPORTER-RELATED"/>
    <property type="match status" value="1"/>
</dbReference>
<dbReference type="OrthoDB" id="9770099at2"/>
<feature type="transmembrane region" description="Helical" evidence="7">
    <location>
        <begin position="21"/>
        <end position="45"/>
    </location>
</feature>
<evidence type="ECO:0000256" key="1">
    <source>
        <dbReference type="ARBA" id="ARBA00004651"/>
    </source>
</evidence>
<dbReference type="PANTHER" id="PTHR30572:SF4">
    <property type="entry name" value="ABC TRANSPORTER PERMEASE YTRF"/>
    <property type="match status" value="1"/>
</dbReference>
<accession>A0A410Q9J5</accession>
<dbReference type="InterPro" id="IPR003838">
    <property type="entry name" value="ABC3_permease_C"/>
</dbReference>
<keyword evidence="3 7" id="KW-0812">Transmembrane</keyword>
<dbReference type="GO" id="GO:0005886">
    <property type="term" value="C:plasma membrane"/>
    <property type="evidence" value="ECO:0007669"/>
    <property type="project" value="UniProtKB-SubCell"/>
</dbReference>
<feature type="transmembrane region" description="Helical" evidence="7">
    <location>
        <begin position="318"/>
        <end position="345"/>
    </location>
</feature>
<feature type="transmembrane region" description="Helical" evidence="7">
    <location>
        <begin position="366"/>
        <end position="393"/>
    </location>
</feature>
<gene>
    <name evidence="10" type="ORF">EQM13_03130</name>
</gene>
<sequence>MNSLDLVSMGIRNLWRRKLRTFLTVLGVIIGTSSIIVMLSLGFGMREAFNNQIKQMGSVNIITVSQGYNEMYYDGGVSVSSSSSSTEKKLNEESLAEFKNIPDVTAVTPIVEDQIKLVDGKYSTYMSLKGIEPSSMKEFDFKIGEGRLFQTGDQDVLIFGGGMKHTFYDENSRRRRGPDKEPEIDLMNDKIIMTFDMNYGRKRNPNESSLENQDGEKKVNYKTYKVKTVGILQEGSYDTDYNVYMPIEQVKKLIKEKNKAEGNKTQTNGNEYQTILVKVEDISKVQEVQQKIKDMGYEAWSLSDALESLNKTSVIIQAVLGGIGAVSLLVAAIGIANTMIMSIYERTKEIGVMKVIGASLRDIKKLFLFEAGMIGLLGGAVGIVLSEVLSIIINKVGINFLQNNMGASADTRISIIPIWLIFAAMGFSALVGLMSGYYPAKKAMNLSALEAIRTE</sequence>
<evidence type="ECO:0000256" key="3">
    <source>
        <dbReference type="ARBA" id="ARBA00022692"/>
    </source>
</evidence>